<dbReference type="EMBL" id="PHFW01000003">
    <property type="protein sequence ID" value="PQM26028.1"/>
    <property type="molecule type" value="Genomic_DNA"/>
</dbReference>
<accession>A0A2S8B143</accession>
<dbReference type="FunFam" id="1.10.10.10:FF:000001">
    <property type="entry name" value="LysR family transcriptional regulator"/>
    <property type="match status" value="1"/>
</dbReference>
<evidence type="ECO:0000256" key="2">
    <source>
        <dbReference type="ARBA" id="ARBA00023015"/>
    </source>
</evidence>
<dbReference type="Proteomes" id="UP000238954">
    <property type="component" value="Chromosome"/>
</dbReference>
<keyword evidence="7" id="KW-1185">Reference proteome</keyword>
<dbReference type="SUPFAM" id="SSF46785">
    <property type="entry name" value="Winged helix' DNA-binding domain"/>
    <property type="match status" value="1"/>
</dbReference>
<gene>
    <name evidence="6" type="ORF">CVO77_13070</name>
</gene>
<feature type="domain" description="HTH lysR-type" evidence="5">
    <location>
        <begin position="33"/>
        <end position="90"/>
    </location>
</feature>
<dbReference type="InterPro" id="IPR000847">
    <property type="entry name" value="LysR_HTH_N"/>
</dbReference>
<keyword evidence="4" id="KW-0804">Transcription</keyword>
<reference evidence="7" key="1">
    <citation type="submission" date="2017-11" db="EMBL/GenBank/DDBJ databases">
        <title>The complete genome sequence of Sphingopyxis pomeranensis sp. nov. strain WS5A3p.</title>
        <authorList>
            <person name="Kaminski M.A."/>
        </authorList>
    </citation>
    <scope>NUCLEOTIDE SEQUENCE [LARGE SCALE GENOMIC DNA]</scope>
    <source>
        <strain evidence="7">WS5A3p</strain>
    </source>
</reference>
<evidence type="ECO:0000313" key="7">
    <source>
        <dbReference type="Proteomes" id="UP000238954"/>
    </source>
</evidence>
<evidence type="ECO:0000313" key="6">
    <source>
        <dbReference type="EMBL" id="PQM26028.1"/>
    </source>
</evidence>
<dbReference type="SUPFAM" id="SSF53850">
    <property type="entry name" value="Periplasmic binding protein-like II"/>
    <property type="match status" value="1"/>
</dbReference>
<dbReference type="CDD" id="cd08414">
    <property type="entry name" value="PBP2_LTTR_aromatics_like"/>
    <property type="match status" value="1"/>
</dbReference>
<dbReference type="InterPro" id="IPR036390">
    <property type="entry name" value="WH_DNA-bd_sf"/>
</dbReference>
<dbReference type="GO" id="GO:0003677">
    <property type="term" value="F:DNA binding"/>
    <property type="evidence" value="ECO:0007669"/>
    <property type="project" value="UniProtKB-KW"/>
</dbReference>
<dbReference type="InterPro" id="IPR036388">
    <property type="entry name" value="WH-like_DNA-bd_sf"/>
</dbReference>
<name>A0A2S8B143_9SPHN</name>
<evidence type="ECO:0000256" key="1">
    <source>
        <dbReference type="ARBA" id="ARBA00009437"/>
    </source>
</evidence>
<dbReference type="Gene3D" id="3.40.190.10">
    <property type="entry name" value="Periplasmic binding protein-like II"/>
    <property type="match status" value="2"/>
</dbReference>
<dbReference type="InterPro" id="IPR005119">
    <property type="entry name" value="LysR_subst-bd"/>
</dbReference>
<protein>
    <submittedName>
        <fullName evidence="6">LysR family transcriptional regulator</fullName>
    </submittedName>
</protein>
<comment type="similarity">
    <text evidence="1">Belongs to the LysR transcriptional regulatory family.</text>
</comment>
<dbReference type="Pfam" id="PF00126">
    <property type="entry name" value="HTH_1"/>
    <property type="match status" value="1"/>
</dbReference>
<dbReference type="GO" id="GO:0032993">
    <property type="term" value="C:protein-DNA complex"/>
    <property type="evidence" value="ECO:0007669"/>
    <property type="project" value="TreeGrafter"/>
</dbReference>
<sequence length="346" mass="38047">MVPPAEVAQAMPDTRRSRKYIVLGLVIPHGYNMDFRQLRYFSVLAEELNFTRAAARCNVSQPPLSRAIRQLEEQLGVALFIRDTHNVRLTAAGASLARDAARIATLLDEADQRTRKVARGLRGTLTLGFGGSTVYSFWPSLIRGFKQLAPDVDLSFRAMSVLEQIEALRESRIDVGLIRLPVLDEMVETAAVYQEPLSVALPSEHPLLGASGPVPVRRLVGSPFVTYEARRGFNFQADLHALCRFARFEPQIVHQAPSTEAVVGIVACGEGVAIVPASAERLRMRGVSFRPLETKGLPAQLASVTFGIGWRRDFTSAVTEEFIAFVRSLPEVASEEGKRKTPVQPG</sequence>
<evidence type="ECO:0000259" key="5">
    <source>
        <dbReference type="PROSITE" id="PS50931"/>
    </source>
</evidence>
<dbReference type="PRINTS" id="PR00039">
    <property type="entry name" value="HTHLYSR"/>
</dbReference>
<dbReference type="PANTHER" id="PTHR30346">
    <property type="entry name" value="TRANSCRIPTIONAL DUAL REGULATOR HCAR-RELATED"/>
    <property type="match status" value="1"/>
</dbReference>
<proteinExistence type="inferred from homology"/>
<evidence type="ECO:0000256" key="4">
    <source>
        <dbReference type="ARBA" id="ARBA00023163"/>
    </source>
</evidence>
<dbReference type="AlphaFoldDB" id="A0A2S8B143"/>
<evidence type="ECO:0000256" key="3">
    <source>
        <dbReference type="ARBA" id="ARBA00023125"/>
    </source>
</evidence>
<dbReference type="Gene3D" id="1.10.10.10">
    <property type="entry name" value="Winged helix-like DNA-binding domain superfamily/Winged helix DNA-binding domain"/>
    <property type="match status" value="1"/>
</dbReference>
<dbReference type="PANTHER" id="PTHR30346:SF0">
    <property type="entry name" value="HCA OPERON TRANSCRIPTIONAL ACTIVATOR HCAR"/>
    <property type="match status" value="1"/>
</dbReference>
<comment type="caution">
    <text evidence="6">The sequence shown here is derived from an EMBL/GenBank/DDBJ whole genome shotgun (WGS) entry which is preliminary data.</text>
</comment>
<dbReference type="GO" id="GO:0003700">
    <property type="term" value="F:DNA-binding transcription factor activity"/>
    <property type="evidence" value="ECO:0007669"/>
    <property type="project" value="InterPro"/>
</dbReference>
<organism evidence="6 7">
    <name type="scientific">Sphingopyxis lindanitolerans</name>
    <dbReference type="NCBI Taxonomy" id="2054227"/>
    <lineage>
        <taxon>Bacteria</taxon>
        <taxon>Pseudomonadati</taxon>
        <taxon>Pseudomonadota</taxon>
        <taxon>Alphaproteobacteria</taxon>
        <taxon>Sphingomonadales</taxon>
        <taxon>Sphingomonadaceae</taxon>
        <taxon>Sphingopyxis</taxon>
    </lineage>
</organism>
<keyword evidence="2" id="KW-0805">Transcription regulation</keyword>
<dbReference type="PROSITE" id="PS50931">
    <property type="entry name" value="HTH_LYSR"/>
    <property type="match status" value="1"/>
</dbReference>
<dbReference type="Pfam" id="PF03466">
    <property type="entry name" value="LysR_substrate"/>
    <property type="match status" value="1"/>
</dbReference>
<keyword evidence="3" id="KW-0238">DNA-binding</keyword>